<feature type="domain" description="Protein kinase" evidence="7">
    <location>
        <begin position="276"/>
        <end position="534"/>
    </location>
</feature>
<keyword evidence="6" id="KW-0812">Transmembrane</keyword>
<dbReference type="InterPro" id="IPR017441">
    <property type="entry name" value="Protein_kinase_ATP_BS"/>
</dbReference>
<evidence type="ECO:0000256" key="1">
    <source>
        <dbReference type="ARBA" id="ARBA00022679"/>
    </source>
</evidence>
<keyword evidence="3" id="KW-0418">Kinase</keyword>
<accession>A0ABQ2VKL5</accession>
<evidence type="ECO:0000259" key="7">
    <source>
        <dbReference type="PROSITE" id="PS50011"/>
    </source>
</evidence>
<dbReference type="SMART" id="SM00220">
    <property type="entry name" value="S_TKc"/>
    <property type="match status" value="1"/>
</dbReference>
<evidence type="ECO:0000313" key="8">
    <source>
        <dbReference type="EMBL" id="GGU94026.1"/>
    </source>
</evidence>
<keyword evidence="9" id="KW-1185">Reference proteome</keyword>
<dbReference type="PROSITE" id="PS50011">
    <property type="entry name" value="PROTEIN_KINASE_DOM"/>
    <property type="match status" value="1"/>
</dbReference>
<dbReference type="PROSITE" id="PS00108">
    <property type="entry name" value="PROTEIN_KINASE_ST"/>
    <property type="match status" value="1"/>
</dbReference>
<dbReference type="PANTHER" id="PTHR43289:SF34">
    <property type="entry name" value="SERINE_THREONINE-PROTEIN KINASE YBDM-RELATED"/>
    <property type="match status" value="1"/>
</dbReference>
<evidence type="ECO:0000256" key="3">
    <source>
        <dbReference type="ARBA" id="ARBA00022777"/>
    </source>
</evidence>
<feature type="transmembrane region" description="Helical" evidence="6">
    <location>
        <begin position="55"/>
        <end position="79"/>
    </location>
</feature>
<keyword evidence="6" id="KW-1133">Transmembrane helix</keyword>
<dbReference type="RefSeq" id="WP_189307185.1">
    <property type="nucleotide sequence ID" value="NZ_BMRP01000044.1"/>
</dbReference>
<gene>
    <name evidence="8" type="ORF">GCM10010211_71380</name>
</gene>
<organism evidence="8 9">
    <name type="scientific">Streptomyces albospinus</name>
    <dbReference type="NCBI Taxonomy" id="285515"/>
    <lineage>
        <taxon>Bacteria</taxon>
        <taxon>Bacillati</taxon>
        <taxon>Actinomycetota</taxon>
        <taxon>Actinomycetes</taxon>
        <taxon>Kitasatosporales</taxon>
        <taxon>Streptomycetaceae</taxon>
        <taxon>Streptomyces</taxon>
    </lineage>
</organism>
<dbReference type="CDD" id="cd14014">
    <property type="entry name" value="STKc_PknB_like"/>
    <property type="match status" value="1"/>
</dbReference>
<dbReference type="InterPro" id="IPR011009">
    <property type="entry name" value="Kinase-like_dom_sf"/>
</dbReference>
<dbReference type="Gene3D" id="3.30.200.20">
    <property type="entry name" value="Phosphorylase Kinase, domain 1"/>
    <property type="match status" value="1"/>
</dbReference>
<feature type="transmembrane region" description="Helical" evidence="6">
    <location>
        <begin position="113"/>
        <end position="134"/>
    </location>
</feature>
<feature type="binding site" evidence="5">
    <location>
        <position position="305"/>
    </location>
    <ligand>
        <name>ATP</name>
        <dbReference type="ChEBI" id="CHEBI:30616"/>
    </ligand>
</feature>
<name>A0ABQ2VKL5_9ACTN</name>
<proteinExistence type="predicted"/>
<keyword evidence="2 5" id="KW-0547">Nucleotide-binding</keyword>
<dbReference type="PROSITE" id="PS00107">
    <property type="entry name" value="PROTEIN_KINASE_ATP"/>
    <property type="match status" value="1"/>
</dbReference>
<comment type="caution">
    <text evidence="8">The sequence shown here is derived from an EMBL/GenBank/DDBJ whole genome shotgun (WGS) entry which is preliminary data.</text>
</comment>
<keyword evidence="1" id="KW-0808">Transferase</keyword>
<dbReference type="Pfam" id="PF00069">
    <property type="entry name" value="Pkinase"/>
    <property type="match status" value="1"/>
</dbReference>
<evidence type="ECO:0000256" key="4">
    <source>
        <dbReference type="ARBA" id="ARBA00022840"/>
    </source>
</evidence>
<keyword evidence="6" id="KW-0472">Membrane</keyword>
<dbReference type="SUPFAM" id="SSF56112">
    <property type="entry name" value="Protein kinase-like (PK-like)"/>
    <property type="match status" value="1"/>
</dbReference>
<sequence>MTDIDYMVISLGSGLLVVAVLTLVVRLASLPLLLRAQRSAYQRALATGSGSASPDGFPAAALGELALGVAGGIGLVLLLRGDFVAGFDVLSQPIGLGAAPALAMELDVPYGTAQLWLLVGGIPILVLWVFLWLLTQRNLLKLGIPAGPWVSPEMRGRLAGLILLRVVVGVFVPVGVVVAALLFQVVALVTSWRRRSATAPVPLQPTPYSPPSPYAKTVHSEQPVPYAPPVPASPPARPGAYLPTQADRGAGATPQAAREVAYHELHPNEPRTIAGYQLLGRIGSGGMGTVYLARREGAATQVALKTIHPELLHHDELLRRFQREAEVLAMVSGAYTARVLDAGVDAGRPYLAMELLDGRPLDVHLREQGTIRSAEALRALALALAVALSEVHRLGLVHRDLKPANIMLTTAGPRLLDFGIAAIVDGTRLTRTGGGPGTLTYMAPEQLGDEPVGPAADVWAWACCVVSAAHGISPFAAASTGAVIRRIVDTGPEPAGLEAVRALDPALAAAVGRALTRDPAGRPADGAALVELLTAQQGTGLTLLDTNAVREQITQGWRTLVF</sequence>
<evidence type="ECO:0000256" key="5">
    <source>
        <dbReference type="PROSITE-ProRule" id="PRU10141"/>
    </source>
</evidence>
<feature type="transmembrane region" description="Helical" evidence="6">
    <location>
        <begin position="6"/>
        <end position="34"/>
    </location>
</feature>
<reference evidence="9" key="1">
    <citation type="journal article" date="2019" name="Int. J. Syst. Evol. Microbiol.">
        <title>The Global Catalogue of Microorganisms (GCM) 10K type strain sequencing project: providing services to taxonomists for standard genome sequencing and annotation.</title>
        <authorList>
            <consortium name="The Broad Institute Genomics Platform"/>
            <consortium name="The Broad Institute Genome Sequencing Center for Infectious Disease"/>
            <person name="Wu L."/>
            <person name="Ma J."/>
        </authorList>
    </citation>
    <scope>NUCLEOTIDE SEQUENCE [LARGE SCALE GENOMIC DNA]</scope>
    <source>
        <strain evidence="9">JCM 3399</strain>
    </source>
</reference>
<dbReference type="Gene3D" id="1.10.510.10">
    <property type="entry name" value="Transferase(Phosphotransferase) domain 1"/>
    <property type="match status" value="1"/>
</dbReference>
<evidence type="ECO:0000313" key="9">
    <source>
        <dbReference type="Proteomes" id="UP000654471"/>
    </source>
</evidence>
<dbReference type="PANTHER" id="PTHR43289">
    <property type="entry name" value="MITOGEN-ACTIVATED PROTEIN KINASE KINASE KINASE 20-RELATED"/>
    <property type="match status" value="1"/>
</dbReference>
<feature type="transmembrane region" description="Helical" evidence="6">
    <location>
        <begin position="162"/>
        <end position="186"/>
    </location>
</feature>
<keyword evidence="4 5" id="KW-0067">ATP-binding</keyword>
<evidence type="ECO:0000256" key="6">
    <source>
        <dbReference type="SAM" id="Phobius"/>
    </source>
</evidence>
<dbReference type="Proteomes" id="UP000654471">
    <property type="component" value="Unassembled WGS sequence"/>
</dbReference>
<dbReference type="EMBL" id="BMRP01000044">
    <property type="protein sequence ID" value="GGU94026.1"/>
    <property type="molecule type" value="Genomic_DNA"/>
</dbReference>
<dbReference type="InterPro" id="IPR008271">
    <property type="entry name" value="Ser/Thr_kinase_AS"/>
</dbReference>
<dbReference type="InterPro" id="IPR000719">
    <property type="entry name" value="Prot_kinase_dom"/>
</dbReference>
<protein>
    <recommendedName>
        <fullName evidence="7">Protein kinase domain-containing protein</fullName>
    </recommendedName>
</protein>
<evidence type="ECO:0000256" key="2">
    <source>
        <dbReference type="ARBA" id="ARBA00022741"/>
    </source>
</evidence>